<gene>
    <name evidence="8" type="ORF">SAMN05421854_109336</name>
</gene>
<dbReference type="STRING" id="112413.SAMN05421854_109336"/>
<reference evidence="8 9" key="1">
    <citation type="submission" date="2016-10" db="EMBL/GenBank/DDBJ databases">
        <authorList>
            <person name="de Groot N.N."/>
        </authorList>
    </citation>
    <scope>NUCLEOTIDE SEQUENCE [LARGE SCALE GENOMIC DNA]</scope>
    <source>
        <strain evidence="8 9">DSM 44637</strain>
    </source>
</reference>
<dbReference type="SMART" id="SM00342">
    <property type="entry name" value="HTH_ARAC"/>
    <property type="match status" value="1"/>
</dbReference>
<evidence type="ECO:0000256" key="4">
    <source>
        <dbReference type="ARBA" id="ARBA00023163"/>
    </source>
</evidence>
<dbReference type="FunFam" id="1.10.10.60:FF:000132">
    <property type="entry name" value="AraC family transcriptional regulator"/>
    <property type="match status" value="1"/>
</dbReference>
<dbReference type="InterPro" id="IPR018062">
    <property type="entry name" value="HTH_AraC-typ_CS"/>
</dbReference>
<accession>A0A1I5WPU2</accession>
<proteinExistence type="predicted"/>
<dbReference type="SUPFAM" id="SSF51182">
    <property type="entry name" value="RmlC-like cupins"/>
    <property type="match status" value="1"/>
</dbReference>
<evidence type="ECO:0000256" key="6">
    <source>
        <dbReference type="ARBA" id="ARBA00079449"/>
    </source>
</evidence>
<dbReference type="InterPro" id="IPR014710">
    <property type="entry name" value="RmlC-like_jellyroll"/>
</dbReference>
<dbReference type="Gene3D" id="2.60.120.10">
    <property type="entry name" value="Jelly Rolls"/>
    <property type="match status" value="1"/>
</dbReference>
<dbReference type="Pfam" id="PF12833">
    <property type="entry name" value="HTH_18"/>
    <property type="match status" value="1"/>
</dbReference>
<dbReference type="AlphaFoldDB" id="A0A1I5WPU2"/>
<sequence>MSQYGQTGAMLLGDLPIAAGAWFPWHEHPAHQLVWAARGVAAVMVGDAQWVLPSTRALWIPVGVRHRTGAAGNVELRGIYADPEQCPVDWPSPRIVIVRPLLRELLEHLSADGIGDDARRRAEAVAFDLLEPMDVAPIVVPVPADPRARDVADAVLADPADSRSLAELGREVGASERTLSRAFVRDCRMTFGTWRTQARMRAALPLLARGTPMTTVAHRVGYATASAFVAAFRRAVGVPPGAYFSATKAATFPPANGRS</sequence>
<dbReference type="RefSeq" id="WP_244287349.1">
    <property type="nucleotide sequence ID" value="NZ_FOWC01000009.1"/>
</dbReference>
<keyword evidence="2" id="KW-0805">Transcription regulation</keyword>
<name>A0A1I5WPU2_9PSEU</name>
<evidence type="ECO:0000313" key="9">
    <source>
        <dbReference type="Proteomes" id="UP000199137"/>
    </source>
</evidence>
<dbReference type="PROSITE" id="PS01124">
    <property type="entry name" value="HTH_ARAC_FAMILY_2"/>
    <property type="match status" value="1"/>
</dbReference>
<keyword evidence="3 8" id="KW-0238">DNA-binding</keyword>
<dbReference type="Pfam" id="PF02311">
    <property type="entry name" value="AraC_binding"/>
    <property type="match status" value="1"/>
</dbReference>
<dbReference type="CDD" id="cd06124">
    <property type="entry name" value="cupin_NimR-like_N"/>
    <property type="match status" value="1"/>
</dbReference>
<dbReference type="PROSITE" id="PS00041">
    <property type="entry name" value="HTH_ARAC_FAMILY_1"/>
    <property type="match status" value="1"/>
</dbReference>
<feature type="domain" description="HTH araC/xylS-type" evidence="7">
    <location>
        <begin position="149"/>
        <end position="246"/>
    </location>
</feature>
<protein>
    <recommendedName>
        <fullName evidence="5">HTH-type transcriptional regulator RipA</fullName>
    </recommendedName>
    <alternativeName>
        <fullName evidence="6">Repressor of iron proteins A</fullName>
    </alternativeName>
</protein>
<keyword evidence="4" id="KW-0804">Transcription</keyword>
<organism evidence="8 9">
    <name type="scientific">Amycolatopsis rubida</name>
    <dbReference type="NCBI Taxonomy" id="112413"/>
    <lineage>
        <taxon>Bacteria</taxon>
        <taxon>Bacillati</taxon>
        <taxon>Actinomycetota</taxon>
        <taxon>Actinomycetes</taxon>
        <taxon>Pseudonocardiales</taxon>
        <taxon>Pseudonocardiaceae</taxon>
        <taxon>Amycolatopsis</taxon>
    </lineage>
</organism>
<dbReference type="PANTHER" id="PTHR11019:SF199">
    <property type="entry name" value="HTH-TYPE TRANSCRIPTIONAL REGULATOR NIMR"/>
    <property type="match status" value="1"/>
</dbReference>
<keyword evidence="1" id="KW-0678">Repressor</keyword>
<dbReference type="GO" id="GO:0003700">
    <property type="term" value="F:DNA-binding transcription factor activity"/>
    <property type="evidence" value="ECO:0007669"/>
    <property type="project" value="InterPro"/>
</dbReference>
<evidence type="ECO:0000256" key="3">
    <source>
        <dbReference type="ARBA" id="ARBA00023125"/>
    </source>
</evidence>
<dbReference type="PANTHER" id="PTHR11019">
    <property type="entry name" value="HTH-TYPE TRANSCRIPTIONAL REGULATOR NIMR"/>
    <property type="match status" value="1"/>
</dbReference>
<evidence type="ECO:0000259" key="7">
    <source>
        <dbReference type="PROSITE" id="PS01124"/>
    </source>
</evidence>
<dbReference type="GO" id="GO:0043565">
    <property type="term" value="F:sequence-specific DNA binding"/>
    <property type="evidence" value="ECO:0007669"/>
    <property type="project" value="InterPro"/>
</dbReference>
<evidence type="ECO:0000256" key="1">
    <source>
        <dbReference type="ARBA" id="ARBA00022491"/>
    </source>
</evidence>
<dbReference type="InterPro" id="IPR011051">
    <property type="entry name" value="RmlC_Cupin_sf"/>
</dbReference>
<dbReference type="InterPro" id="IPR003313">
    <property type="entry name" value="AraC-bd"/>
</dbReference>
<evidence type="ECO:0000313" key="8">
    <source>
        <dbReference type="EMBL" id="SFQ21730.1"/>
    </source>
</evidence>
<dbReference type="InterPro" id="IPR018060">
    <property type="entry name" value="HTH_AraC"/>
</dbReference>
<dbReference type="InterPro" id="IPR009057">
    <property type="entry name" value="Homeodomain-like_sf"/>
</dbReference>
<evidence type="ECO:0000256" key="2">
    <source>
        <dbReference type="ARBA" id="ARBA00023015"/>
    </source>
</evidence>
<dbReference type="SUPFAM" id="SSF46689">
    <property type="entry name" value="Homeodomain-like"/>
    <property type="match status" value="1"/>
</dbReference>
<dbReference type="EMBL" id="FOWC01000009">
    <property type="protein sequence ID" value="SFQ21730.1"/>
    <property type="molecule type" value="Genomic_DNA"/>
</dbReference>
<dbReference type="Proteomes" id="UP000199137">
    <property type="component" value="Unassembled WGS sequence"/>
</dbReference>
<evidence type="ECO:0000256" key="5">
    <source>
        <dbReference type="ARBA" id="ARBA00074140"/>
    </source>
</evidence>
<dbReference type="Gene3D" id="1.10.10.60">
    <property type="entry name" value="Homeodomain-like"/>
    <property type="match status" value="1"/>
</dbReference>